<sequence length="251" mass="28517">MNYANSANVAGGPNDEYFKMRQKLLSLNKVRDIKQHEILVLLLRLRQICCHPSLITSMLHEDMEDLGEEEPEELNLLDQLNKLALTDDKYNANVSNPAQGLGSQEEAPGLKEAARGFLNPSNPVFSKTRAMSQWSSFLKLIAYHLKEDGIPYDQLDGTIPVHKRMVMVDRFNDPKDNMKIMLLSLTAGGVGLNLVGANHLFLLDLHWNPQLENQAQDRIYRVGQTKPVFVYKFMATDTIEKKDSRPPRKKT</sequence>
<evidence type="ECO:0000256" key="1">
    <source>
        <dbReference type="ARBA" id="ARBA00022741"/>
    </source>
</evidence>
<evidence type="ECO:0000259" key="5">
    <source>
        <dbReference type="PROSITE" id="PS51194"/>
    </source>
</evidence>
<dbReference type="InterPro" id="IPR027417">
    <property type="entry name" value="P-loop_NTPase"/>
</dbReference>
<evidence type="ECO:0000313" key="6">
    <source>
        <dbReference type="EMBL" id="KAJ8983650.1"/>
    </source>
</evidence>
<keyword evidence="1" id="KW-0547">Nucleotide-binding</keyword>
<dbReference type="SUPFAM" id="SSF52540">
    <property type="entry name" value="P-loop containing nucleoside triphosphate hydrolases"/>
    <property type="match status" value="1"/>
</dbReference>
<protein>
    <recommendedName>
        <fullName evidence="5">Helicase C-terminal domain-containing protein</fullName>
    </recommendedName>
</protein>
<dbReference type="Pfam" id="PF00271">
    <property type="entry name" value="Helicase_C"/>
    <property type="match status" value="1"/>
</dbReference>
<keyword evidence="4" id="KW-1133">Transmembrane helix</keyword>
<evidence type="ECO:0000256" key="3">
    <source>
        <dbReference type="ARBA" id="ARBA00022840"/>
    </source>
</evidence>
<dbReference type="InterPro" id="IPR050628">
    <property type="entry name" value="SNF2_RAD54_helicase_TF"/>
</dbReference>
<dbReference type="Proteomes" id="UP001162164">
    <property type="component" value="Unassembled WGS sequence"/>
</dbReference>
<evidence type="ECO:0000313" key="7">
    <source>
        <dbReference type="Proteomes" id="UP001162164"/>
    </source>
</evidence>
<comment type="caution">
    <text evidence="6">The sequence shown here is derived from an EMBL/GenBank/DDBJ whole genome shotgun (WGS) entry which is preliminary data.</text>
</comment>
<keyword evidence="7" id="KW-1185">Reference proteome</keyword>
<keyword evidence="4" id="KW-0472">Membrane</keyword>
<dbReference type="PROSITE" id="PS51194">
    <property type="entry name" value="HELICASE_CTER"/>
    <property type="match status" value="1"/>
</dbReference>
<feature type="transmembrane region" description="Helical" evidence="4">
    <location>
        <begin position="180"/>
        <end position="201"/>
    </location>
</feature>
<dbReference type="CDD" id="cd18793">
    <property type="entry name" value="SF2_C_SNF"/>
    <property type="match status" value="1"/>
</dbReference>
<keyword evidence="4" id="KW-0812">Transmembrane</keyword>
<accession>A0ABQ9JZ74</accession>
<evidence type="ECO:0000256" key="4">
    <source>
        <dbReference type="SAM" id="Phobius"/>
    </source>
</evidence>
<dbReference type="PANTHER" id="PTHR45626">
    <property type="entry name" value="TRANSCRIPTION TERMINATION FACTOR 2-RELATED"/>
    <property type="match status" value="1"/>
</dbReference>
<dbReference type="EMBL" id="JAPWTJ010000067">
    <property type="protein sequence ID" value="KAJ8983650.1"/>
    <property type="molecule type" value="Genomic_DNA"/>
</dbReference>
<proteinExistence type="predicted"/>
<dbReference type="InterPro" id="IPR049730">
    <property type="entry name" value="SNF2/RAD54-like_C"/>
</dbReference>
<gene>
    <name evidence="6" type="ORF">NQ317_019569</name>
</gene>
<dbReference type="PANTHER" id="PTHR45626:SF50">
    <property type="entry name" value="TRANSCRIPTION TERMINATION FACTOR 2"/>
    <property type="match status" value="1"/>
</dbReference>
<dbReference type="InterPro" id="IPR001650">
    <property type="entry name" value="Helicase_C-like"/>
</dbReference>
<dbReference type="SMART" id="SM00490">
    <property type="entry name" value="HELICc"/>
    <property type="match status" value="1"/>
</dbReference>
<keyword evidence="3" id="KW-0067">ATP-binding</keyword>
<feature type="domain" description="Helicase C-terminal" evidence="5">
    <location>
        <begin position="109"/>
        <end position="251"/>
    </location>
</feature>
<dbReference type="Gene3D" id="3.40.50.300">
    <property type="entry name" value="P-loop containing nucleotide triphosphate hydrolases"/>
    <property type="match status" value="1"/>
</dbReference>
<keyword evidence="2" id="KW-0378">Hydrolase</keyword>
<name>A0ABQ9JZ74_9CUCU</name>
<reference evidence="6" key="1">
    <citation type="journal article" date="2023" name="Insect Mol. Biol.">
        <title>Genome sequencing provides insights into the evolution of gene families encoding plant cell wall-degrading enzymes in longhorned beetles.</title>
        <authorList>
            <person name="Shin N.R."/>
            <person name="Okamura Y."/>
            <person name="Kirsch R."/>
            <person name="Pauchet Y."/>
        </authorList>
    </citation>
    <scope>NUCLEOTIDE SEQUENCE</scope>
    <source>
        <strain evidence="6">MMC_N1</strain>
    </source>
</reference>
<organism evidence="6 7">
    <name type="scientific">Molorchus minor</name>
    <dbReference type="NCBI Taxonomy" id="1323400"/>
    <lineage>
        <taxon>Eukaryota</taxon>
        <taxon>Metazoa</taxon>
        <taxon>Ecdysozoa</taxon>
        <taxon>Arthropoda</taxon>
        <taxon>Hexapoda</taxon>
        <taxon>Insecta</taxon>
        <taxon>Pterygota</taxon>
        <taxon>Neoptera</taxon>
        <taxon>Endopterygota</taxon>
        <taxon>Coleoptera</taxon>
        <taxon>Polyphaga</taxon>
        <taxon>Cucujiformia</taxon>
        <taxon>Chrysomeloidea</taxon>
        <taxon>Cerambycidae</taxon>
        <taxon>Lamiinae</taxon>
        <taxon>Monochamini</taxon>
        <taxon>Molorchus</taxon>
    </lineage>
</organism>
<evidence type="ECO:0000256" key="2">
    <source>
        <dbReference type="ARBA" id="ARBA00022801"/>
    </source>
</evidence>